<feature type="compositionally biased region" description="Basic and acidic residues" evidence="4">
    <location>
        <begin position="362"/>
        <end position="380"/>
    </location>
</feature>
<protein>
    <submittedName>
        <fullName evidence="5">Uncharacterized protein</fullName>
    </submittedName>
</protein>
<dbReference type="AlphaFoldDB" id="A0A292PXY1"/>
<evidence type="ECO:0000256" key="3">
    <source>
        <dbReference type="PROSITE-ProRule" id="PRU00221"/>
    </source>
</evidence>
<dbReference type="PRINTS" id="PR00320">
    <property type="entry name" value="GPROTEINBRPT"/>
</dbReference>
<dbReference type="SMART" id="SM00320">
    <property type="entry name" value="WD40"/>
    <property type="match status" value="6"/>
</dbReference>
<dbReference type="InterPro" id="IPR020472">
    <property type="entry name" value="WD40_PAC1"/>
</dbReference>
<dbReference type="InterPro" id="IPR036322">
    <property type="entry name" value="WD40_repeat_dom_sf"/>
</dbReference>
<dbReference type="CDD" id="cd00200">
    <property type="entry name" value="WD40"/>
    <property type="match status" value="1"/>
</dbReference>
<dbReference type="Gene3D" id="2.130.10.10">
    <property type="entry name" value="YVTN repeat-like/Quinoprotein amine dehydrogenase"/>
    <property type="match status" value="2"/>
</dbReference>
<gene>
    <name evidence="5" type="ORF">GSTUAT00004607001</name>
</gene>
<dbReference type="InterPro" id="IPR019775">
    <property type="entry name" value="WD40_repeat_CS"/>
</dbReference>
<keyword evidence="2" id="KW-0677">Repeat</keyword>
<evidence type="ECO:0000256" key="4">
    <source>
        <dbReference type="SAM" id="MobiDB-lite"/>
    </source>
</evidence>
<feature type="repeat" description="WD" evidence="3">
    <location>
        <begin position="77"/>
        <end position="118"/>
    </location>
</feature>
<organism evidence="5 6">
    <name type="scientific">Tuber aestivum</name>
    <name type="common">summer truffle</name>
    <dbReference type="NCBI Taxonomy" id="59557"/>
    <lineage>
        <taxon>Eukaryota</taxon>
        <taxon>Fungi</taxon>
        <taxon>Dikarya</taxon>
        <taxon>Ascomycota</taxon>
        <taxon>Pezizomycotina</taxon>
        <taxon>Pezizomycetes</taxon>
        <taxon>Pezizales</taxon>
        <taxon>Tuberaceae</taxon>
        <taxon>Tuber</taxon>
    </lineage>
</organism>
<evidence type="ECO:0000256" key="1">
    <source>
        <dbReference type="ARBA" id="ARBA00022574"/>
    </source>
</evidence>
<feature type="region of interest" description="Disordered" evidence="4">
    <location>
        <begin position="362"/>
        <end position="399"/>
    </location>
</feature>
<feature type="repeat" description="WD" evidence="3">
    <location>
        <begin position="119"/>
        <end position="164"/>
    </location>
</feature>
<dbReference type="InterPro" id="IPR015943">
    <property type="entry name" value="WD40/YVTN_repeat-like_dom_sf"/>
</dbReference>
<sequence length="399" mass="44282">MSMSNNPGHFFQTETALANAKRRAAKSSNRNGSPITLDSKLLSIIPDLNSPMCVYIAESCGITRRVDLESGDKSYIYKGHTAPVTSLALNAAQGILFTGSWDKTINAYSTETRQKLRTFAAHSDFVKSLLFLPSPKHEGGLLFSGSSDASVIIWDAGTGQKLSTLKGHNRAVGALAVDPVASNSETAIIYSGGSERDIKRWEIPYANVSAATESRESIAEHDTSVNTIRFQGEDADMWTASADNTARRIDIRTEVKEDDASRSDTVLKHPDYVNDVVVEPRGRWVITACRDEKVRVWDISVTSQILTWYQTGELYHIYDGHIEEVTGLAIVGKGEMVASISIDRTVRKWPLRAVDMKKAVEEKKRQEQGIKEEPVQERQEGLLTEEEERELAELMDDDD</sequence>
<dbReference type="PROSITE" id="PS50082">
    <property type="entry name" value="WD_REPEATS_2"/>
    <property type="match status" value="4"/>
</dbReference>
<evidence type="ECO:0000313" key="5">
    <source>
        <dbReference type="EMBL" id="CUS11330.1"/>
    </source>
</evidence>
<dbReference type="SUPFAM" id="SSF50978">
    <property type="entry name" value="WD40 repeat-like"/>
    <property type="match status" value="1"/>
</dbReference>
<feature type="compositionally biased region" description="Acidic residues" evidence="4">
    <location>
        <begin position="383"/>
        <end position="399"/>
    </location>
</feature>
<accession>A0A292PXY1</accession>
<feature type="repeat" description="WD" evidence="3">
    <location>
        <begin position="266"/>
        <end position="307"/>
    </location>
</feature>
<name>A0A292PXY1_9PEZI</name>
<evidence type="ECO:0000256" key="2">
    <source>
        <dbReference type="ARBA" id="ARBA00022737"/>
    </source>
</evidence>
<dbReference type="EMBL" id="LN891025">
    <property type="protein sequence ID" value="CUS11330.1"/>
    <property type="molecule type" value="Genomic_DNA"/>
</dbReference>
<keyword evidence="6" id="KW-1185">Reference proteome</keyword>
<dbReference type="Proteomes" id="UP001412239">
    <property type="component" value="Unassembled WGS sequence"/>
</dbReference>
<dbReference type="PROSITE" id="PS00678">
    <property type="entry name" value="WD_REPEATS_1"/>
    <property type="match status" value="1"/>
</dbReference>
<dbReference type="InterPro" id="IPR001680">
    <property type="entry name" value="WD40_rpt"/>
</dbReference>
<feature type="repeat" description="WD" evidence="3">
    <location>
        <begin position="318"/>
        <end position="359"/>
    </location>
</feature>
<keyword evidence="1 3" id="KW-0853">WD repeat</keyword>
<reference evidence="5" key="1">
    <citation type="submission" date="2015-10" db="EMBL/GenBank/DDBJ databases">
        <authorList>
            <person name="Regsiter A."/>
            <person name="william w."/>
        </authorList>
    </citation>
    <scope>NUCLEOTIDE SEQUENCE</scope>
    <source>
        <strain evidence="5">Montdore</strain>
    </source>
</reference>
<dbReference type="PANTHER" id="PTHR19848:SF8">
    <property type="entry name" value="F-BOX AND WD REPEAT DOMAIN CONTAINING 7"/>
    <property type="match status" value="1"/>
</dbReference>
<dbReference type="PANTHER" id="PTHR19848">
    <property type="entry name" value="WD40 REPEAT PROTEIN"/>
    <property type="match status" value="1"/>
</dbReference>
<dbReference type="InterPro" id="IPR018391">
    <property type="entry name" value="PQQ_b-propeller_rpt"/>
</dbReference>
<dbReference type="SMART" id="SM00564">
    <property type="entry name" value="PQQ"/>
    <property type="match status" value="2"/>
</dbReference>
<evidence type="ECO:0000313" key="6">
    <source>
        <dbReference type="Proteomes" id="UP001412239"/>
    </source>
</evidence>
<dbReference type="PROSITE" id="PS50294">
    <property type="entry name" value="WD_REPEATS_REGION"/>
    <property type="match status" value="2"/>
</dbReference>
<proteinExistence type="predicted"/>
<dbReference type="Pfam" id="PF00400">
    <property type="entry name" value="WD40"/>
    <property type="match status" value="4"/>
</dbReference>